<dbReference type="OrthoDB" id="1922547at2759"/>
<name>B9SND0_RICCO</name>
<dbReference type="AlphaFoldDB" id="B9SND0"/>
<dbReference type="Proteomes" id="UP000008311">
    <property type="component" value="Unassembled WGS sequence"/>
</dbReference>
<evidence type="ECO:0000313" key="5">
    <source>
        <dbReference type="Proteomes" id="UP000008311"/>
    </source>
</evidence>
<dbReference type="PANTHER" id="PTHR31304:SF62">
    <property type="entry name" value="LOB DOMAIN-CONTAINING PROTEIN"/>
    <property type="match status" value="1"/>
</dbReference>
<dbReference type="STRING" id="3988.B9SND0"/>
<sequence length="236" mass="25960">MSCNGCRILRKGCSEDCMLRHCLQFIDNPQAQANATVFVAKFFGRAGLMSFISSVPYNQRPSLFQSLLYEAVGRAVNPVSGAVGLLWTGNWHVCQKAVMTVLRGGTVEPLQELFEDGMILGPAFDNSSECASFRPRDNMCSGSKKTTTLKRKMSDDDNDDGAKRGKLTDLDLRLMHSTVEKRRAATPSSEESETTTLGSGSRSTNCSLQGGGERKLLTLFFKRISLFFLSRDFVSA</sequence>
<feature type="compositionally biased region" description="Basic and acidic residues" evidence="2">
    <location>
        <begin position="152"/>
        <end position="164"/>
    </location>
</feature>
<evidence type="ECO:0000313" key="4">
    <source>
        <dbReference type="EMBL" id="EEF34897.1"/>
    </source>
</evidence>
<feature type="region of interest" description="Disordered" evidence="2">
    <location>
        <begin position="142"/>
        <end position="164"/>
    </location>
</feature>
<dbReference type="KEGG" id="rcu:8272260"/>
<proteinExistence type="inferred from homology"/>
<dbReference type="InterPro" id="IPR004883">
    <property type="entry name" value="LOB"/>
</dbReference>
<dbReference type="GO" id="GO:0010468">
    <property type="term" value="P:regulation of gene expression"/>
    <property type="evidence" value="ECO:0000318"/>
    <property type="project" value="GO_Central"/>
</dbReference>
<feature type="region of interest" description="Disordered" evidence="2">
    <location>
        <begin position="178"/>
        <end position="208"/>
    </location>
</feature>
<gene>
    <name evidence="4" type="ORF">RCOM_0174840</name>
</gene>
<evidence type="ECO:0000259" key="3">
    <source>
        <dbReference type="PROSITE" id="PS50891"/>
    </source>
</evidence>
<feature type="domain" description="LOB" evidence="3">
    <location>
        <begin position="1"/>
        <end position="107"/>
    </location>
</feature>
<dbReference type="PROSITE" id="PS50891">
    <property type="entry name" value="LOB"/>
    <property type="match status" value="1"/>
</dbReference>
<evidence type="ECO:0000256" key="1">
    <source>
        <dbReference type="ARBA" id="ARBA00005474"/>
    </source>
</evidence>
<dbReference type="PANTHER" id="PTHR31304">
    <property type="entry name" value="LOB DOMAIN-CONTAINING PROTEIN 38"/>
    <property type="match status" value="1"/>
</dbReference>
<feature type="compositionally biased region" description="Low complexity" evidence="2">
    <location>
        <begin position="186"/>
        <end position="204"/>
    </location>
</feature>
<keyword evidence="5" id="KW-1185">Reference proteome</keyword>
<comment type="similarity">
    <text evidence="1">Belongs to the LOB domain-containing protein family.</text>
</comment>
<dbReference type="InParanoid" id="B9SND0"/>
<dbReference type="EMBL" id="EQ974044">
    <property type="protein sequence ID" value="EEF34897.1"/>
    <property type="molecule type" value="Genomic_DNA"/>
</dbReference>
<accession>B9SND0</accession>
<organism evidence="4 5">
    <name type="scientific">Ricinus communis</name>
    <name type="common">Castor bean</name>
    <dbReference type="NCBI Taxonomy" id="3988"/>
    <lineage>
        <taxon>Eukaryota</taxon>
        <taxon>Viridiplantae</taxon>
        <taxon>Streptophyta</taxon>
        <taxon>Embryophyta</taxon>
        <taxon>Tracheophyta</taxon>
        <taxon>Spermatophyta</taxon>
        <taxon>Magnoliopsida</taxon>
        <taxon>eudicotyledons</taxon>
        <taxon>Gunneridae</taxon>
        <taxon>Pentapetalae</taxon>
        <taxon>rosids</taxon>
        <taxon>fabids</taxon>
        <taxon>Malpighiales</taxon>
        <taxon>Euphorbiaceae</taxon>
        <taxon>Acalyphoideae</taxon>
        <taxon>Acalypheae</taxon>
        <taxon>Ricinus</taxon>
    </lineage>
</organism>
<evidence type="ECO:0000256" key="2">
    <source>
        <dbReference type="SAM" id="MobiDB-lite"/>
    </source>
</evidence>
<protein>
    <submittedName>
        <fullName evidence="4">LOB domain-containing protein, putative</fullName>
    </submittedName>
</protein>
<dbReference type="eggNOG" id="ENOG502SMY6">
    <property type="taxonomic scope" value="Eukaryota"/>
</dbReference>
<dbReference type="Pfam" id="PF03195">
    <property type="entry name" value="LOB"/>
    <property type="match status" value="1"/>
</dbReference>
<reference evidence="5" key="1">
    <citation type="journal article" date="2010" name="Nat. Biotechnol.">
        <title>Draft genome sequence of the oilseed species Ricinus communis.</title>
        <authorList>
            <person name="Chan A.P."/>
            <person name="Crabtree J."/>
            <person name="Zhao Q."/>
            <person name="Lorenzi H."/>
            <person name="Orvis J."/>
            <person name="Puiu D."/>
            <person name="Melake-Berhan A."/>
            <person name="Jones K.M."/>
            <person name="Redman J."/>
            <person name="Chen G."/>
            <person name="Cahoon E.B."/>
            <person name="Gedil M."/>
            <person name="Stanke M."/>
            <person name="Haas B.J."/>
            <person name="Wortman J.R."/>
            <person name="Fraser-Liggett C.M."/>
            <person name="Ravel J."/>
            <person name="Rabinowicz P.D."/>
        </authorList>
    </citation>
    <scope>NUCLEOTIDE SEQUENCE [LARGE SCALE GENOMIC DNA]</scope>
    <source>
        <strain evidence="5">cv. Hale</strain>
    </source>
</reference>